<dbReference type="FunFam" id="3.40.50.300:FF:000366">
    <property type="entry name" value="GTPase, IMAP family member 2"/>
    <property type="match status" value="1"/>
</dbReference>
<organism evidence="6 7">
    <name type="scientific">Culter alburnus</name>
    <name type="common">Topmouth culter</name>
    <dbReference type="NCBI Taxonomy" id="194366"/>
    <lineage>
        <taxon>Eukaryota</taxon>
        <taxon>Metazoa</taxon>
        <taxon>Chordata</taxon>
        <taxon>Craniata</taxon>
        <taxon>Vertebrata</taxon>
        <taxon>Euteleostomi</taxon>
        <taxon>Actinopterygii</taxon>
        <taxon>Neopterygii</taxon>
        <taxon>Teleostei</taxon>
        <taxon>Ostariophysi</taxon>
        <taxon>Cypriniformes</taxon>
        <taxon>Xenocyprididae</taxon>
        <taxon>Xenocypridinae</taxon>
        <taxon>Culter</taxon>
    </lineage>
</organism>
<dbReference type="Pfam" id="PF04548">
    <property type="entry name" value="AIG1"/>
    <property type="match status" value="1"/>
</dbReference>
<dbReference type="PANTHER" id="PTHR10903">
    <property type="entry name" value="GTPASE, IMAP FAMILY MEMBER-RELATED"/>
    <property type="match status" value="1"/>
</dbReference>
<evidence type="ECO:0000256" key="1">
    <source>
        <dbReference type="ARBA" id="ARBA00008535"/>
    </source>
</evidence>
<accession>A0AAW2ACB2</accession>
<keyword evidence="3" id="KW-0342">GTP-binding</keyword>
<evidence type="ECO:0000259" key="5">
    <source>
        <dbReference type="PROSITE" id="PS51720"/>
    </source>
</evidence>
<proteinExistence type="inferred from homology"/>
<dbReference type="CDD" id="cd01852">
    <property type="entry name" value="AIG1"/>
    <property type="match status" value="1"/>
</dbReference>
<comment type="similarity">
    <text evidence="1">Belongs to the TRAFAC class TrmE-Era-EngA-EngB-Septin-like GTPase superfamily. AIG1/Toc34/Toc159-like paraseptin GTPase family. IAN subfamily.</text>
</comment>
<protein>
    <recommendedName>
        <fullName evidence="5">AIG1-type G domain-containing protein</fullName>
    </recommendedName>
</protein>
<dbReference type="GO" id="GO:0005525">
    <property type="term" value="F:GTP binding"/>
    <property type="evidence" value="ECO:0007669"/>
    <property type="project" value="UniProtKB-KW"/>
</dbReference>
<dbReference type="EMBL" id="JAWDJR010000007">
    <property type="protein sequence ID" value="KAK9971259.1"/>
    <property type="molecule type" value="Genomic_DNA"/>
</dbReference>
<dbReference type="Gene3D" id="3.40.50.300">
    <property type="entry name" value="P-loop containing nucleotide triphosphate hydrolases"/>
    <property type="match status" value="1"/>
</dbReference>
<keyword evidence="7" id="KW-1185">Reference proteome</keyword>
<keyword evidence="4" id="KW-0175">Coiled coil</keyword>
<feature type="coiled-coil region" evidence="4">
    <location>
        <begin position="206"/>
        <end position="240"/>
    </location>
</feature>
<feature type="domain" description="AIG1-type G" evidence="5">
    <location>
        <begin position="5"/>
        <end position="204"/>
    </location>
</feature>
<dbReference type="InterPro" id="IPR006703">
    <property type="entry name" value="G_AIG1"/>
</dbReference>
<evidence type="ECO:0000256" key="3">
    <source>
        <dbReference type="ARBA" id="ARBA00023134"/>
    </source>
</evidence>
<comment type="caution">
    <text evidence="6">The sequence shown here is derived from an EMBL/GenBank/DDBJ whole genome shotgun (WGS) entry which is preliminary data.</text>
</comment>
<evidence type="ECO:0000256" key="4">
    <source>
        <dbReference type="SAM" id="Coils"/>
    </source>
</evidence>
<dbReference type="PROSITE" id="PS51720">
    <property type="entry name" value="G_AIG1"/>
    <property type="match status" value="1"/>
</dbReference>
<evidence type="ECO:0000313" key="7">
    <source>
        <dbReference type="Proteomes" id="UP001479290"/>
    </source>
</evidence>
<reference evidence="6 7" key="1">
    <citation type="submission" date="2024-05" db="EMBL/GenBank/DDBJ databases">
        <title>A high-quality chromosomal-level genome assembly of Topmouth culter (Culter alburnus).</title>
        <authorList>
            <person name="Zhao H."/>
        </authorList>
    </citation>
    <scope>NUCLEOTIDE SEQUENCE [LARGE SCALE GENOMIC DNA]</scope>
    <source>
        <strain evidence="6">CATC2023</strain>
        <tissue evidence="6">Muscle</tissue>
    </source>
</reference>
<gene>
    <name evidence="6" type="ORF">ABG768_024633</name>
</gene>
<keyword evidence="2" id="KW-0547">Nucleotide-binding</keyword>
<sequence length="242" mass="27398">MSTGQGNLRIVMVGKTGVGKSATGNTILGGKAFPSEARASSVTVKCKSEKQMINGREVCVVDTPGLFDTTLSNDQVIEEVIQCITYAAPGPHVFLLILCIGRFTEEEKKTVELIQNTFGTDANKHMMVLFTRADDLEDRTIEDFIDAAPELNEVIQACNRRYHAFNNREKSDRTQVNELMRKIDDMMKYNKNSYYNYHMFLMANELSNVKKSEEEKEKIIADLKQEIEEKQKQIDSSYCTIA</sequence>
<dbReference type="AlphaFoldDB" id="A0AAW2ACB2"/>
<dbReference type="InterPro" id="IPR027417">
    <property type="entry name" value="P-loop_NTPase"/>
</dbReference>
<dbReference type="InterPro" id="IPR045058">
    <property type="entry name" value="GIMA/IAN/Toc"/>
</dbReference>
<evidence type="ECO:0000313" key="6">
    <source>
        <dbReference type="EMBL" id="KAK9971259.1"/>
    </source>
</evidence>
<dbReference type="PANTHER" id="PTHR10903:SF170">
    <property type="entry name" value="GTPASE IMAP FAMILY MEMBER 7"/>
    <property type="match status" value="1"/>
</dbReference>
<name>A0AAW2ACB2_CULAL</name>
<dbReference type="SUPFAM" id="SSF52540">
    <property type="entry name" value="P-loop containing nucleoside triphosphate hydrolases"/>
    <property type="match status" value="1"/>
</dbReference>
<evidence type="ECO:0000256" key="2">
    <source>
        <dbReference type="ARBA" id="ARBA00022741"/>
    </source>
</evidence>
<dbReference type="Proteomes" id="UP001479290">
    <property type="component" value="Unassembled WGS sequence"/>
</dbReference>